<evidence type="ECO:0000313" key="7">
    <source>
        <dbReference type="EMBL" id="RRJ84448.1"/>
    </source>
</evidence>
<dbReference type="PRINTS" id="PR00618">
    <property type="entry name" value="DKSAZNFINGER"/>
</dbReference>
<dbReference type="Gene3D" id="1.20.120.910">
    <property type="entry name" value="DksA, coiled-coil domain"/>
    <property type="match status" value="1"/>
</dbReference>
<evidence type="ECO:0000256" key="1">
    <source>
        <dbReference type="ARBA" id="ARBA00022723"/>
    </source>
</evidence>
<evidence type="ECO:0000256" key="2">
    <source>
        <dbReference type="ARBA" id="ARBA00022771"/>
    </source>
</evidence>
<dbReference type="EMBL" id="QWEZ01000001">
    <property type="protein sequence ID" value="RRJ84448.1"/>
    <property type="molecule type" value="Genomic_DNA"/>
</dbReference>
<feature type="domain" description="Zinc finger DksA/TraR C4-type" evidence="5">
    <location>
        <begin position="75"/>
        <end position="106"/>
    </location>
</feature>
<evidence type="ECO:0000259" key="6">
    <source>
        <dbReference type="Pfam" id="PF21173"/>
    </source>
</evidence>
<proteinExistence type="predicted"/>
<dbReference type="InterPro" id="IPR000962">
    <property type="entry name" value="Znf_DskA_TraR"/>
</dbReference>
<dbReference type="PANTHER" id="PTHR33823:SF4">
    <property type="entry name" value="GENERAL STRESS PROTEIN 16O"/>
    <property type="match status" value="1"/>
</dbReference>
<sequence length="108" mass="12673">MKYSQVREDLLKKQRELEDRLGRIDQHLTKPGNQDWSEQAQERENDEVLEAIGQEAALELRSIKLALRRMDEDEYELCDSCGETIPEARLKAMPFTRHCIRCAERLQG</sequence>
<dbReference type="SUPFAM" id="SSF57716">
    <property type="entry name" value="Glucocorticoid receptor-like (DNA-binding domain)"/>
    <property type="match status" value="1"/>
</dbReference>
<reference evidence="7 8" key="1">
    <citation type="submission" date="2018-08" db="EMBL/GenBank/DDBJ databases">
        <authorList>
            <person name="Khan S.A."/>
        </authorList>
    </citation>
    <scope>NUCLEOTIDE SEQUENCE [LARGE SCALE GENOMIC DNA]</scope>
    <source>
        <strain evidence="7 8">GTF-13</strain>
    </source>
</reference>
<reference evidence="7 8" key="2">
    <citation type="submission" date="2018-12" db="EMBL/GenBank/DDBJ databases">
        <title>Simiduia agarivorans gen. nov., sp. nov., a marine, agarolytic bacterium isolated from shallow coastal water from Keelung, Taiwan.</title>
        <authorList>
            <person name="Shieh W.Y."/>
        </authorList>
    </citation>
    <scope>NUCLEOTIDE SEQUENCE [LARGE SCALE GENOMIC DNA]</scope>
    <source>
        <strain evidence="7 8">GTF-13</strain>
    </source>
</reference>
<dbReference type="Proteomes" id="UP000280792">
    <property type="component" value="Unassembled WGS sequence"/>
</dbReference>
<dbReference type="PROSITE" id="PS01102">
    <property type="entry name" value="ZF_DKSA_1"/>
    <property type="match status" value="1"/>
</dbReference>
<dbReference type="GO" id="GO:0008270">
    <property type="term" value="F:zinc ion binding"/>
    <property type="evidence" value="ECO:0007669"/>
    <property type="project" value="UniProtKB-KW"/>
</dbReference>
<gene>
    <name evidence="7" type="ORF">D0544_04910</name>
</gene>
<evidence type="ECO:0000259" key="5">
    <source>
        <dbReference type="Pfam" id="PF01258"/>
    </source>
</evidence>
<dbReference type="PANTHER" id="PTHR33823">
    <property type="entry name" value="RNA POLYMERASE-BINDING TRANSCRIPTION FACTOR DKSA-RELATED"/>
    <property type="match status" value="1"/>
</dbReference>
<evidence type="ECO:0000313" key="8">
    <source>
        <dbReference type="Proteomes" id="UP000280792"/>
    </source>
</evidence>
<feature type="zinc finger region" description="dksA C4-type" evidence="4">
    <location>
        <begin position="78"/>
        <end position="102"/>
    </location>
</feature>
<dbReference type="InterPro" id="IPR048487">
    <property type="entry name" value="DksA-like_N"/>
</dbReference>
<dbReference type="AlphaFoldDB" id="A0A3P3VR48"/>
<dbReference type="InterPro" id="IPR020460">
    <property type="entry name" value="Znf_C4-type_bac"/>
</dbReference>
<evidence type="ECO:0000256" key="3">
    <source>
        <dbReference type="ARBA" id="ARBA00022833"/>
    </source>
</evidence>
<organism evidence="7 8">
    <name type="scientific">Aestuariirhabdus litorea</name>
    <dbReference type="NCBI Taxonomy" id="2528527"/>
    <lineage>
        <taxon>Bacteria</taxon>
        <taxon>Pseudomonadati</taxon>
        <taxon>Pseudomonadota</taxon>
        <taxon>Gammaproteobacteria</taxon>
        <taxon>Oceanospirillales</taxon>
        <taxon>Aestuariirhabdaceae</taxon>
        <taxon>Aestuariirhabdus</taxon>
    </lineage>
</organism>
<dbReference type="RefSeq" id="WP_125014877.1">
    <property type="nucleotide sequence ID" value="NZ_QWEZ01000001.1"/>
</dbReference>
<dbReference type="PROSITE" id="PS51128">
    <property type="entry name" value="ZF_DKSA_2"/>
    <property type="match status" value="1"/>
</dbReference>
<comment type="caution">
    <text evidence="7">The sequence shown here is derived from an EMBL/GenBank/DDBJ whole genome shotgun (WGS) entry which is preliminary data.</text>
</comment>
<dbReference type="InterPro" id="IPR020458">
    <property type="entry name" value="Znf_DskA_TraR_CS"/>
</dbReference>
<dbReference type="Pfam" id="PF01258">
    <property type="entry name" value="zf-dskA_traR"/>
    <property type="match status" value="1"/>
</dbReference>
<accession>A0A3P3VR48</accession>
<keyword evidence="8" id="KW-1185">Reference proteome</keyword>
<keyword evidence="1" id="KW-0479">Metal-binding</keyword>
<evidence type="ECO:0000256" key="4">
    <source>
        <dbReference type="PROSITE-ProRule" id="PRU00510"/>
    </source>
</evidence>
<dbReference type="Pfam" id="PF21173">
    <property type="entry name" value="DksA-like_N"/>
    <property type="match status" value="1"/>
</dbReference>
<name>A0A3P3VR48_9GAMM</name>
<protein>
    <submittedName>
        <fullName evidence="7">TraR/DksA family transcriptional regulator</fullName>
    </submittedName>
</protein>
<feature type="domain" description="DnaK suppressor protein-like N-terminal" evidence="6">
    <location>
        <begin position="10"/>
        <end position="70"/>
    </location>
</feature>
<keyword evidence="3" id="KW-0862">Zinc</keyword>
<keyword evidence="2" id="KW-0863">Zinc-finger</keyword>